<name>A0A077WXU0_9FUNG</name>
<feature type="compositionally biased region" description="Polar residues" evidence="1">
    <location>
        <begin position="328"/>
        <end position="341"/>
    </location>
</feature>
<feature type="compositionally biased region" description="Low complexity" evidence="1">
    <location>
        <begin position="95"/>
        <end position="111"/>
    </location>
</feature>
<feature type="compositionally biased region" description="Polar residues" evidence="1">
    <location>
        <begin position="38"/>
        <end position="55"/>
    </location>
</feature>
<feature type="compositionally biased region" description="Low complexity" evidence="1">
    <location>
        <begin position="342"/>
        <end position="354"/>
    </location>
</feature>
<protein>
    <recommendedName>
        <fullName evidence="2">DUF3020 domain-containing protein</fullName>
    </recommendedName>
</protein>
<sequence>MGNDNNNSKDTEIQPHETSLDSSNTNNTAHPPSDEHQAVTSNNPTSESIQQPSYQQLHEAMLAAVNSHGVASLSPHGLVAAAAAAMAAAAAGAASSSNASTISPTANTSITQSETPTPPVHHSKHKPLHELDVTKRESIRAANRERKKKWRIHNEERNKDNDLRCRVNKRATKLYGTADTPEKRAWAQEEFEKRRQKRMEKERRKNAIDNVLSVPGSPHIDKNQDLSLSEAVLNGVTDQLGYYNMQQQQQQQQQQQTAPLVDPAAAAKMLDFPPELQRQLLEQLNNMIAMTNNGGKLPSSSTSNDASNQSQQQQQQQPEQQQEEDQVAPNNPESTQEEQGLSSSTSASNSAHNSPLQDKSEEMKEEKEDQQQQQQDDKKPEYPMDAVLTLMQLNAGWRE</sequence>
<gene>
    <name evidence="3" type="ORF">LRAMOSA04650</name>
</gene>
<accession>A0A077WXU0</accession>
<feature type="compositionally biased region" description="Basic and acidic residues" evidence="1">
    <location>
        <begin position="7"/>
        <end position="19"/>
    </location>
</feature>
<dbReference type="AlphaFoldDB" id="A0A077WXU0"/>
<evidence type="ECO:0000259" key="2">
    <source>
        <dbReference type="Pfam" id="PF11223"/>
    </source>
</evidence>
<evidence type="ECO:0000256" key="1">
    <source>
        <dbReference type="SAM" id="MobiDB-lite"/>
    </source>
</evidence>
<feature type="compositionally biased region" description="Basic and acidic residues" evidence="1">
    <location>
        <begin position="128"/>
        <end position="144"/>
    </location>
</feature>
<proteinExistence type="predicted"/>
<feature type="compositionally biased region" description="Polar residues" evidence="1">
    <location>
        <begin position="20"/>
        <end position="30"/>
    </location>
</feature>
<feature type="compositionally biased region" description="Low complexity" evidence="1">
    <location>
        <begin position="309"/>
        <end position="320"/>
    </location>
</feature>
<feature type="region of interest" description="Disordered" evidence="1">
    <location>
        <begin position="290"/>
        <end position="399"/>
    </location>
</feature>
<dbReference type="Pfam" id="PF11223">
    <property type="entry name" value="DUF3020"/>
    <property type="match status" value="1"/>
</dbReference>
<dbReference type="OrthoDB" id="5595797at2759"/>
<organism evidence="3">
    <name type="scientific">Lichtheimia ramosa</name>
    <dbReference type="NCBI Taxonomy" id="688394"/>
    <lineage>
        <taxon>Eukaryota</taxon>
        <taxon>Fungi</taxon>
        <taxon>Fungi incertae sedis</taxon>
        <taxon>Mucoromycota</taxon>
        <taxon>Mucoromycotina</taxon>
        <taxon>Mucoromycetes</taxon>
        <taxon>Mucorales</taxon>
        <taxon>Lichtheimiaceae</taxon>
        <taxon>Lichtheimia</taxon>
    </lineage>
</organism>
<feature type="compositionally biased region" description="Basic and acidic residues" evidence="1">
    <location>
        <begin position="358"/>
        <end position="382"/>
    </location>
</feature>
<evidence type="ECO:0000313" key="3">
    <source>
        <dbReference type="EMBL" id="CDS12456.1"/>
    </source>
</evidence>
<feature type="region of interest" description="Disordered" evidence="1">
    <location>
        <begin position="1"/>
        <end position="55"/>
    </location>
</feature>
<dbReference type="InterPro" id="IPR021386">
    <property type="entry name" value="SPP41_DUF3020"/>
</dbReference>
<reference evidence="3" key="1">
    <citation type="journal article" date="2014" name="Genome Announc.">
        <title>De novo whole-genome sequence and genome annotation of Lichtheimia ramosa.</title>
        <authorList>
            <person name="Linde J."/>
            <person name="Schwartze V."/>
            <person name="Binder U."/>
            <person name="Lass-Florl C."/>
            <person name="Voigt K."/>
            <person name="Horn F."/>
        </authorList>
    </citation>
    <scope>NUCLEOTIDE SEQUENCE</scope>
    <source>
        <strain evidence="3">JMRC FSU:6197</strain>
    </source>
</reference>
<dbReference type="EMBL" id="LK023357">
    <property type="protein sequence ID" value="CDS12456.1"/>
    <property type="molecule type" value="Genomic_DNA"/>
</dbReference>
<feature type="region of interest" description="Disordered" evidence="1">
    <location>
        <begin position="95"/>
        <end position="153"/>
    </location>
</feature>
<feature type="compositionally biased region" description="Polar residues" evidence="1">
    <location>
        <begin position="290"/>
        <end position="308"/>
    </location>
</feature>
<feature type="domain" description="DUF3020" evidence="2">
    <location>
        <begin position="143"/>
        <end position="191"/>
    </location>
</feature>